<protein>
    <submittedName>
        <fullName evidence="1">Uncharacterized protein</fullName>
    </submittedName>
</protein>
<proteinExistence type="predicted"/>
<name>A0ACB7SK49_HYAAI</name>
<comment type="caution">
    <text evidence="1">The sequence shown here is derived from an EMBL/GenBank/DDBJ whole genome shotgun (WGS) entry which is preliminary data.</text>
</comment>
<organism evidence="1 2">
    <name type="scientific">Hyalomma asiaticum</name>
    <name type="common">Tick</name>
    <dbReference type="NCBI Taxonomy" id="266040"/>
    <lineage>
        <taxon>Eukaryota</taxon>
        <taxon>Metazoa</taxon>
        <taxon>Ecdysozoa</taxon>
        <taxon>Arthropoda</taxon>
        <taxon>Chelicerata</taxon>
        <taxon>Arachnida</taxon>
        <taxon>Acari</taxon>
        <taxon>Parasitiformes</taxon>
        <taxon>Ixodida</taxon>
        <taxon>Ixodoidea</taxon>
        <taxon>Ixodidae</taxon>
        <taxon>Hyalomminae</taxon>
        <taxon>Hyalomma</taxon>
    </lineage>
</organism>
<dbReference type="EMBL" id="CM023484">
    <property type="protein sequence ID" value="KAH6934421.1"/>
    <property type="molecule type" value="Genomic_DNA"/>
</dbReference>
<evidence type="ECO:0000313" key="2">
    <source>
        <dbReference type="Proteomes" id="UP000821845"/>
    </source>
</evidence>
<reference evidence="1" key="1">
    <citation type="submission" date="2020-05" db="EMBL/GenBank/DDBJ databases">
        <title>Large-scale comparative analyses of tick genomes elucidate their genetic diversity and vector capacities.</title>
        <authorList>
            <person name="Jia N."/>
            <person name="Wang J."/>
            <person name="Shi W."/>
            <person name="Du L."/>
            <person name="Sun Y."/>
            <person name="Zhan W."/>
            <person name="Jiang J."/>
            <person name="Wang Q."/>
            <person name="Zhang B."/>
            <person name="Ji P."/>
            <person name="Sakyi L.B."/>
            <person name="Cui X."/>
            <person name="Yuan T."/>
            <person name="Jiang B."/>
            <person name="Yang W."/>
            <person name="Lam T.T.-Y."/>
            <person name="Chang Q."/>
            <person name="Ding S."/>
            <person name="Wang X."/>
            <person name="Zhu J."/>
            <person name="Ruan X."/>
            <person name="Zhao L."/>
            <person name="Wei J."/>
            <person name="Que T."/>
            <person name="Du C."/>
            <person name="Cheng J."/>
            <person name="Dai P."/>
            <person name="Han X."/>
            <person name="Huang E."/>
            <person name="Gao Y."/>
            <person name="Liu J."/>
            <person name="Shao H."/>
            <person name="Ye R."/>
            <person name="Li L."/>
            <person name="Wei W."/>
            <person name="Wang X."/>
            <person name="Wang C."/>
            <person name="Yang T."/>
            <person name="Huo Q."/>
            <person name="Li W."/>
            <person name="Guo W."/>
            <person name="Chen H."/>
            <person name="Zhou L."/>
            <person name="Ni X."/>
            <person name="Tian J."/>
            <person name="Zhou Y."/>
            <person name="Sheng Y."/>
            <person name="Liu T."/>
            <person name="Pan Y."/>
            <person name="Xia L."/>
            <person name="Li J."/>
            <person name="Zhao F."/>
            <person name="Cao W."/>
        </authorList>
    </citation>
    <scope>NUCLEOTIDE SEQUENCE</scope>
    <source>
        <strain evidence="1">Hyas-2018</strain>
    </source>
</reference>
<evidence type="ECO:0000313" key="1">
    <source>
        <dbReference type="EMBL" id="KAH6934421.1"/>
    </source>
</evidence>
<sequence length="409" mass="44045">MAACSGVTGLAMIPLSLASPSIIGSYRDGTGTYDGFYRMLAALDFVAALLFATFTVLARMLGNSLGHGIFVTSSSVYTLLHFEKYRAIATSLIFIAYGAASVISQVVLARLVQLYELDGALLLYGGVLLNSTVIVMLAKNPWPLQLSRKELNTEPLLKANLQARGYGATTGGTGHHHSPEEESLINPGSKIIPESCSLKQVQALFYEPAFYVLLVTLVVGDYTNLEFAATIVDYGIDKGIDLDNAKHLVTFSAVGQLVGRLVVPLQADFSPFMRHFLYTISFVVLSSCMVALPYVSSCATIFALSTVIGASQGYIICIKFVLFAEYLGVDRTAVAIGLIGILMMPALLVSPSILGLFRDVAGSYDGYYRLMGAVSLMAAVLFAAHDAWRNNYTWHTHSVKQGSPAREAT</sequence>
<gene>
    <name evidence="1" type="ORF">HPB50_024181</name>
</gene>
<accession>A0ACB7SK49</accession>
<keyword evidence="2" id="KW-1185">Reference proteome</keyword>
<dbReference type="Proteomes" id="UP000821845">
    <property type="component" value="Chromosome 4"/>
</dbReference>